<sequence>MPQLDTVYIFAVYLWTWFVLHLASQKIKTLHITMSPKKQQHKNPIKLTPTLPWT</sequence>
<dbReference type="RefSeq" id="YP_009114592.1">
    <property type="nucleotide sequence ID" value="NC_026083.1"/>
</dbReference>
<proteinExistence type="predicted"/>
<keyword evidence="1" id="KW-0812">Transmembrane</keyword>
<feature type="transmembrane region" description="Helical" evidence="1">
    <location>
        <begin position="6"/>
        <end position="24"/>
    </location>
</feature>
<evidence type="ECO:0000313" key="2">
    <source>
        <dbReference type="EMBL" id="AIH00209.1"/>
    </source>
</evidence>
<evidence type="ECO:0000256" key="1">
    <source>
        <dbReference type="SAM" id="Phobius"/>
    </source>
</evidence>
<dbReference type="AlphaFoldDB" id="A0A0A7CR65"/>
<dbReference type="EMBL" id="KJ719252">
    <property type="protein sequence ID" value="AIH00209.1"/>
    <property type="molecule type" value="Genomic_DNA"/>
</dbReference>
<geneLocation type="mitochondrion" evidence="2"/>
<keyword evidence="2" id="KW-0496">Mitochondrion</keyword>
<accession>A0A0A7CR65</accession>
<dbReference type="CTD" id="4509"/>
<dbReference type="GeneID" id="22833104"/>
<organism evidence="2">
    <name type="scientific">Stichophanes ningshaanensis</name>
    <name type="common">Ningshaan kukri snake</name>
    <dbReference type="NCBI Taxonomy" id="1484901"/>
    <lineage>
        <taxon>Eukaryota</taxon>
        <taxon>Metazoa</taxon>
        <taxon>Chordata</taxon>
        <taxon>Craniata</taxon>
        <taxon>Vertebrata</taxon>
        <taxon>Euteleostomi</taxon>
        <taxon>Lepidosauria</taxon>
        <taxon>Squamata</taxon>
        <taxon>Bifurcata</taxon>
        <taxon>Unidentata</taxon>
        <taxon>Episquamata</taxon>
        <taxon>Toxicofera</taxon>
        <taxon>Serpentes</taxon>
        <taxon>Colubroidea</taxon>
        <taxon>Colubridae</taxon>
        <taxon>Colubrinae</taxon>
        <taxon>Stichophanes</taxon>
    </lineage>
</organism>
<name>A0A0A7CR65_9SAUR</name>
<protein>
    <submittedName>
        <fullName evidence="2">ATP synthase F0 subunit 8</fullName>
    </submittedName>
</protein>
<reference evidence="2" key="1">
    <citation type="submission" date="2014-04" db="EMBL/GenBank/DDBJ databases">
        <title>Complete Mitochondrial Genome of Stichophanes ningshaanensis (Serpentes: Colubridae).</title>
        <authorList>
            <person name="Wang X."/>
            <person name="Zhu C."/>
        </authorList>
    </citation>
    <scope>NUCLEOTIDE SEQUENCE</scope>
</reference>
<keyword evidence="1" id="KW-1133">Transmembrane helix</keyword>
<keyword evidence="1" id="KW-0472">Membrane</keyword>
<gene>
    <name evidence="2" type="primary">ATP8</name>
</gene>